<dbReference type="InterPro" id="IPR008974">
    <property type="entry name" value="TRAF-like"/>
</dbReference>
<comment type="caution">
    <text evidence="3">The sequence shown here is derived from an EMBL/GenBank/DDBJ whole genome shotgun (WGS) entry which is preliminary data.</text>
</comment>
<name>A0A6D2LA43_9BRAS</name>
<dbReference type="Proteomes" id="UP000467841">
    <property type="component" value="Unassembled WGS sequence"/>
</dbReference>
<dbReference type="SUPFAM" id="SSF49599">
    <property type="entry name" value="TRAF domain-like"/>
    <property type="match status" value="1"/>
</dbReference>
<evidence type="ECO:0000313" key="4">
    <source>
        <dbReference type="Proteomes" id="UP000467841"/>
    </source>
</evidence>
<keyword evidence="4" id="KW-1185">Reference proteome</keyword>
<dbReference type="AlphaFoldDB" id="A0A6D2LA43"/>
<protein>
    <recommendedName>
        <fullName evidence="2">MATH domain-containing protein</fullName>
    </recommendedName>
</protein>
<sequence>MEDQTQASFTNETVNFSEKKGFIPTSFTFEIDNFSEKEDFIESPKFSSGGCEWFIMVDPKRNDSGDMSLVLCLCVADSESLRFGWKRRAIYSFILMNQSGKELYRTPESSCELFCAHLLGRGKTKSFSLRKLTKKGIVEKNKLIVKVEVQVVEVVDDGDVTGNEIVDLKGFQIRYSQVLSAATLFIEHKDVAKKFRPNSQVLKTTYMNLLLCLIETLNNKPPQSFSETELSNARSKLADLTDAGFELDWLKTKLDEVTLEWKKSDFGTQVQELQQHVKNIEAEFTAEVSSLKQAMLNLMSEMNKRRY</sequence>
<dbReference type="Pfam" id="PF22486">
    <property type="entry name" value="MATH_2"/>
    <property type="match status" value="1"/>
</dbReference>
<dbReference type="CDD" id="cd00121">
    <property type="entry name" value="MATH"/>
    <property type="match status" value="1"/>
</dbReference>
<gene>
    <name evidence="3" type="ORF">MERR_LOCUS48835</name>
</gene>
<proteinExistence type="predicted"/>
<dbReference type="EMBL" id="CACVBM020001884">
    <property type="protein sequence ID" value="CAA7061599.1"/>
    <property type="molecule type" value="Genomic_DNA"/>
</dbReference>
<evidence type="ECO:0000313" key="3">
    <source>
        <dbReference type="EMBL" id="CAA7061599.1"/>
    </source>
</evidence>
<evidence type="ECO:0000259" key="2">
    <source>
        <dbReference type="PROSITE" id="PS50144"/>
    </source>
</evidence>
<dbReference type="InterPro" id="IPR002083">
    <property type="entry name" value="MATH/TRAF_dom"/>
</dbReference>
<organism evidence="3 4">
    <name type="scientific">Microthlaspi erraticum</name>
    <dbReference type="NCBI Taxonomy" id="1685480"/>
    <lineage>
        <taxon>Eukaryota</taxon>
        <taxon>Viridiplantae</taxon>
        <taxon>Streptophyta</taxon>
        <taxon>Embryophyta</taxon>
        <taxon>Tracheophyta</taxon>
        <taxon>Spermatophyta</taxon>
        <taxon>Magnoliopsida</taxon>
        <taxon>eudicotyledons</taxon>
        <taxon>Gunneridae</taxon>
        <taxon>Pentapetalae</taxon>
        <taxon>rosids</taxon>
        <taxon>malvids</taxon>
        <taxon>Brassicales</taxon>
        <taxon>Brassicaceae</taxon>
        <taxon>Coluteocarpeae</taxon>
        <taxon>Microthlaspi</taxon>
    </lineage>
</organism>
<dbReference type="PANTHER" id="PTHR46236:SF12">
    <property type="entry name" value="MATH DOMAIN-CONTAINING PROTEIN"/>
    <property type="match status" value="1"/>
</dbReference>
<dbReference type="PANTHER" id="PTHR46236">
    <property type="entry name" value="TRAF-LIKE SUPERFAMILY PROTEIN"/>
    <property type="match status" value="1"/>
</dbReference>
<reference evidence="3" key="1">
    <citation type="submission" date="2020-01" db="EMBL/GenBank/DDBJ databases">
        <authorList>
            <person name="Mishra B."/>
        </authorList>
    </citation>
    <scope>NUCLEOTIDE SEQUENCE [LARGE SCALE GENOMIC DNA]</scope>
</reference>
<dbReference type="SMART" id="SM00061">
    <property type="entry name" value="MATH"/>
    <property type="match status" value="1"/>
</dbReference>
<dbReference type="Gene3D" id="2.60.210.10">
    <property type="entry name" value="Apoptosis, Tumor Necrosis Factor Receptor Associated Protein 2, Chain A"/>
    <property type="match status" value="1"/>
</dbReference>
<evidence type="ECO:0000256" key="1">
    <source>
        <dbReference type="ARBA" id="ARBA00023054"/>
    </source>
</evidence>
<accession>A0A6D2LA43</accession>
<dbReference type="PROSITE" id="PS50144">
    <property type="entry name" value="MATH"/>
    <property type="match status" value="1"/>
</dbReference>
<keyword evidence="1" id="KW-0175">Coiled coil</keyword>
<dbReference type="InterPro" id="IPR050804">
    <property type="entry name" value="MCC"/>
</dbReference>
<feature type="domain" description="MATH" evidence="2">
    <location>
        <begin position="24"/>
        <end position="149"/>
    </location>
</feature>
<dbReference type="OrthoDB" id="289038at2759"/>